<evidence type="ECO:0000259" key="2">
    <source>
        <dbReference type="Pfam" id="PF22600"/>
    </source>
</evidence>
<feature type="compositionally biased region" description="Low complexity" evidence="1">
    <location>
        <begin position="501"/>
        <end position="517"/>
    </location>
</feature>
<protein>
    <recommendedName>
        <fullName evidence="6">PAP/OAS1 substrate-binding domain superfamily</fullName>
    </recommendedName>
</protein>
<comment type="caution">
    <text evidence="4">The sequence shown here is derived from an EMBL/GenBank/DDBJ whole genome shotgun (WGS) entry which is preliminary data.</text>
</comment>
<feature type="domain" description="PAP/OAS1 substrate-binding-related" evidence="3">
    <location>
        <begin position="190"/>
        <end position="381"/>
    </location>
</feature>
<evidence type="ECO:0000256" key="1">
    <source>
        <dbReference type="SAM" id="MobiDB-lite"/>
    </source>
</evidence>
<dbReference type="AlphaFoldDB" id="A0AAD4SLS8"/>
<dbReference type="InterPro" id="IPR058920">
    <property type="entry name" value="PAP-OAS1-bd-rel"/>
</dbReference>
<dbReference type="EMBL" id="JAJJMB010010045">
    <property type="protein sequence ID" value="KAI3911364.1"/>
    <property type="molecule type" value="Genomic_DNA"/>
</dbReference>
<sequence length="870" mass="96178">MGDLEIWPPTANCISIDEEEEEDNLFLPPPSLASSSPPNPDPICIDSQCWSKAEETTQEIIHKIQPTVVSEHRRQIVIQFVQNLIRGYLGCEVCPFGSVPLKTYLPDGDIDLTALSIQNVEDALANDVRIVLETEERNKSSEFEVKDVQYIQAEVKLVKCLVQNIIVDISFNQIGGLSTLCFLEQVDRRIGKDHLFKRSIILIKAWCYYESRILGAHHGLISTYALETLVLYIFHLFHSSLNGPLAVLYRFLDYYSKFDWDNYCISLNGPVNVRSLPEIVAEAPDNGGGELLLSEEFLRRCADMFALPSKGLETNSRAFTQKYLNIVDPLKDNNNLGRSVSKGNFFRIRSAFSYGARKLGRILLLPGDIHDELTKFFGNTLDRHGTGVRPDVQDSPPDFIAYGSQHTSYQSSTVKCDEGRRVSALSAIDPKPIECGIGADLHGLLNNRIRDIDISGMERDTLIFNEVERCTDEAGYPSQAVSSANNFENENVVGNAKDLASSRSKSTSTSLTSESDTPNVVCSLNDQIGSGDVDQRKVTNSGAVENMVPDEKYGLVYSCYDYEGGISPGGREDVRRSEYSDNGYGLVEAAETDGSPRAPRHLSELTGDYDSHHNSLVCAQWYQGIPFWGSAHSLHPAPPQFRNKQTWDSNSHRGMPVKRMLPHMNSNGVTPGGPQFFSAKSSMTSGTSFGAEEMQKPRGTGTFLPNATNYRLNRERSFPGKGRNSAFASNGNYPRSPRENGWVVPPSETNLFDNGSSHEPPPRNISNFPGHGIPAQLEVFQNGPPTPRGLLPHSNGFIVPEKVEFGTFGNMPSASPTQESSRQLPSGGALQYPVPVAATQRPRPSLTIDTEKVPVQSYHMKDDDFPPLSV</sequence>
<evidence type="ECO:0000313" key="5">
    <source>
        <dbReference type="Proteomes" id="UP001202328"/>
    </source>
</evidence>
<evidence type="ECO:0000313" key="4">
    <source>
        <dbReference type="EMBL" id="KAI3911364.1"/>
    </source>
</evidence>
<feature type="compositionally biased region" description="Polar residues" evidence="1">
    <location>
        <begin position="810"/>
        <end position="824"/>
    </location>
</feature>
<dbReference type="Pfam" id="PF22600">
    <property type="entry name" value="MTPAP-like_central"/>
    <property type="match status" value="1"/>
</dbReference>
<dbReference type="SUPFAM" id="SSF81631">
    <property type="entry name" value="PAP/OAS1 substrate-binding domain"/>
    <property type="match status" value="1"/>
</dbReference>
<feature type="region of interest" description="Disordered" evidence="1">
    <location>
        <begin position="681"/>
        <end position="744"/>
    </location>
</feature>
<accession>A0AAD4SLS8</accession>
<keyword evidence="5" id="KW-1185">Reference proteome</keyword>
<dbReference type="Proteomes" id="UP001202328">
    <property type="component" value="Unassembled WGS sequence"/>
</dbReference>
<feature type="region of interest" description="Disordered" evidence="1">
    <location>
        <begin position="808"/>
        <end position="870"/>
    </location>
</feature>
<evidence type="ECO:0000259" key="3">
    <source>
        <dbReference type="Pfam" id="PF26180"/>
    </source>
</evidence>
<dbReference type="InterPro" id="IPR043519">
    <property type="entry name" value="NT_sf"/>
</dbReference>
<dbReference type="PANTHER" id="PTHR45979:SF2">
    <property type="entry name" value="PAP_OAS1 SUBSTRATE-BINDING DOMAIN SUPERFAMILY"/>
    <property type="match status" value="1"/>
</dbReference>
<dbReference type="InterPro" id="IPR058921">
    <property type="entry name" value="PAP/OAS1-rel"/>
</dbReference>
<organism evidence="4 5">
    <name type="scientific">Papaver atlanticum</name>
    <dbReference type="NCBI Taxonomy" id="357466"/>
    <lineage>
        <taxon>Eukaryota</taxon>
        <taxon>Viridiplantae</taxon>
        <taxon>Streptophyta</taxon>
        <taxon>Embryophyta</taxon>
        <taxon>Tracheophyta</taxon>
        <taxon>Spermatophyta</taxon>
        <taxon>Magnoliopsida</taxon>
        <taxon>Ranunculales</taxon>
        <taxon>Papaveraceae</taxon>
        <taxon>Papaveroideae</taxon>
        <taxon>Papaver</taxon>
    </lineage>
</organism>
<name>A0AAD4SLS8_9MAGN</name>
<proteinExistence type="predicted"/>
<dbReference type="Gene3D" id="1.10.1410.10">
    <property type="match status" value="1"/>
</dbReference>
<dbReference type="InterPro" id="IPR054708">
    <property type="entry name" value="MTPAP-like_central"/>
</dbReference>
<dbReference type="PANTHER" id="PTHR45979">
    <property type="entry name" value="PAP/OAS1 SUBSTRATE-BINDING DOMAIN SUPERFAMILY"/>
    <property type="match status" value="1"/>
</dbReference>
<dbReference type="SUPFAM" id="SSF81301">
    <property type="entry name" value="Nucleotidyltransferase"/>
    <property type="match status" value="1"/>
</dbReference>
<reference evidence="4" key="1">
    <citation type="submission" date="2022-04" db="EMBL/GenBank/DDBJ databases">
        <title>A functionally conserved STORR gene fusion in Papaver species that diverged 16.8 million years ago.</title>
        <authorList>
            <person name="Catania T."/>
        </authorList>
    </citation>
    <scope>NUCLEOTIDE SEQUENCE</scope>
    <source>
        <strain evidence="4">S-188037</strain>
    </source>
</reference>
<feature type="domain" description="Poly(A) RNA polymerase mitochondrial-like central palm" evidence="2">
    <location>
        <begin position="56"/>
        <end position="178"/>
    </location>
</feature>
<gene>
    <name evidence="4" type="ORF">MKW98_010251</name>
</gene>
<dbReference type="CDD" id="cd05402">
    <property type="entry name" value="NT_PAP_TUTase"/>
    <property type="match status" value="1"/>
</dbReference>
<dbReference type="Gene3D" id="3.30.460.10">
    <property type="entry name" value="Beta Polymerase, domain 2"/>
    <property type="match status" value="1"/>
</dbReference>
<feature type="region of interest" description="Disordered" evidence="1">
    <location>
        <begin position="498"/>
        <end position="520"/>
    </location>
</feature>
<evidence type="ECO:0008006" key="6">
    <source>
        <dbReference type="Google" id="ProtNLM"/>
    </source>
</evidence>
<dbReference type="Pfam" id="PF26180">
    <property type="entry name" value="PAP-OAS1"/>
    <property type="match status" value="1"/>
</dbReference>